<evidence type="ECO:0000256" key="4">
    <source>
        <dbReference type="ARBA" id="ARBA00023163"/>
    </source>
</evidence>
<dbReference type="Pfam" id="PF03466">
    <property type="entry name" value="LysR_substrate"/>
    <property type="match status" value="1"/>
</dbReference>
<dbReference type="GO" id="GO:0000976">
    <property type="term" value="F:transcription cis-regulatory region binding"/>
    <property type="evidence" value="ECO:0007669"/>
    <property type="project" value="TreeGrafter"/>
</dbReference>
<gene>
    <name evidence="6" type="ORF">MMF98_12570</name>
</gene>
<evidence type="ECO:0000313" key="6">
    <source>
        <dbReference type="EMBL" id="MCJ0764042.1"/>
    </source>
</evidence>
<evidence type="ECO:0000259" key="5">
    <source>
        <dbReference type="PROSITE" id="PS50931"/>
    </source>
</evidence>
<dbReference type="Proteomes" id="UP001139447">
    <property type="component" value="Unassembled WGS sequence"/>
</dbReference>
<dbReference type="SUPFAM" id="SSF53850">
    <property type="entry name" value="Periplasmic binding protein-like II"/>
    <property type="match status" value="1"/>
</dbReference>
<accession>A0A9X1VXV6</accession>
<dbReference type="Gene3D" id="1.10.10.10">
    <property type="entry name" value="Winged helix-like DNA-binding domain superfamily/Winged helix DNA-binding domain"/>
    <property type="match status" value="1"/>
</dbReference>
<dbReference type="AlphaFoldDB" id="A0A9X1VXV6"/>
<dbReference type="PROSITE" id="PS50931">
    <property type="entry name" value="HTH_LYSR"/>
    <property type="match status" value="1"/>
</dbReference>
<dbReference type="EMBL" id="JALGBI010000001">
    <property type="protein sequence ID" value="MCJ0764042.1"/>
    <property type="molecule type" value="Genomic_DNA"/>
</dbReference>
<evidence type="ECO:0000256" key="2">
    <source>
        <dbReference type="ARBA" id="ARBA00023015"/>
    </source>
</evidence>
<evidence type="ECO:0000313" key="7">
    <source>
        <dbReference type="Proteomes" id="UP001139447"/>
    </source>
</evidence>
<reference evidence="6" key="1">
    <citation type="submission" date="2022-03" db="EMBL/GenBank/DDBJ databases">
        <authorList>
            <person name="Woo C.Y."/>
        </authorList>
    </citation>
    <scope>NUCLEOTIDE SEQUENCE</scope>
    <source>
        <strain evidence="6">CYS-02</strain>
    </source>
</reference>
<feature type="domain" description="HTH lysR-type" evidence="5">
    <location>
        <begin position="8"/>
        <end position="65"/>
    </location>
</feature>
<dbReference type="RefSeq" id="WP_243306612.1">
    <property type="nucleotide sequence ID" value="NZ_JALGBI010000001.1"/>
</dbReference>
<keyword evidence="7" id="KW-1185">Reference proteome</keyword>
<dbReference type="GO" id="GO:0003700">
    <property type="term" value="F:DNA-binding transcription factor activity"/>
    <property type="evidence" value="ECO:0007669"/>
    <property type="project" value="InterPro"/>
</dbReference>
<comment type="caution">
    <text evidence="6">The sequence shown here is derived from an EMBL/GenBank/DDBJ whole genome shotgun (WGS) entry which is preliminary data.</text>
</comment>
<keyword evidence="2" id="KW-0805">Transcription regulation</keyword>
<evidence type="ECO:0000256" key="1">
    <source>
        <dbReference type="ARBA" id="ARBA00009437"/>
    </source>
</evidence>
<dbReference type="PRINTS" id="PR00039">
    <property type="entry name" value="HTHLYSR"/>
</dbReference>
<proteinExistence type="inferred from homology"/>
<dbReference type="InterPro" id="IPR036390">
    <property type="entry name" value="WH_DNA-bd_sf"/>
</dbReference>
<dbReference type="InterPro" id="IPR005119">
    <property type="entry name" value="LysR_subst-bd"/>
</dbReference>
<keyword evidence="3" id="KW-0238">DNA-binding</keyword>
<dbReference type="FunFam" id="1.10.10.10:FF:000001">
    <property type="entry name" value="LysR family transcriptional regulator"/>
    <property type="match status" value="1"/>
</dbReference>
<dbReference type="InterPro" id="IPR000847">
    <property type="entry name" value="LysR_HTH_N"/>
</dbReference>
<protein>
    <submittedName>
        <fullName evidence="6">LysR family transcriptional regulator</fullName>
    </submittedName>
</protein>
<dbReference type="PANTHER" id="PTHR30126:SF40">
    <property type="entry name" value="HTH-TYPE TRANSCRIPTIONAL REGULATOR GLTR"/>
    <property type="match status" value="1"/>
</dbReference>
<dbReference type="Pfam" id="PF00126">
    <property type="entry name" value="HTH_1"/>
    <property type="match status" value="1"/>
</dbReference>
<keyword evidence="4" id="KW-0804">Transcription</keyword>
<dbReference type="Gene3D" id="3.40.190.10">
    <property type="entry name" value="Periplasmic binding protein-like II"/>
    <property type="match status" value="2"/>
</dbReference>
<evidence type="ECO:0000256" key="3">
    <source>
        <dbReference type="ARBA" id="ARBA00023125"/>
    </source>
</evidence>
<dbReference type="InterPro" id="IPR036388">
    <property type="entry name" value="WH-like_DNA-bd_sf"/>
</dbReference>
<dbReference type="CDD" id="cd05466">
    <property type="entry name" value="PBP2_LTTR_substrate"/>
    <property type="match status" value="1"/>
</dbReference>
<dbReference type="PANTHER" id="PTHR30126">
    <property type="entry name" value="HTH-TYPE TRANSCRIPTIONAL REGULATOR"/>
    <property type="match status" value="1"/>
</dbReference>
<dbReference type="SUPFAM" id="SSF46785">
    <property type="entry name" value="Winged helix' DNA-binding domain"/>
    <property type="match status" value="1"/>
</dbReference>
<organism evidence="6 7">
    <name type="scientific">Variovorax terrae</name>
    <dbReference type="NCBI Taxonomy" id="2923278"/>
    <lineage>
        <taxon>Bacteria</taxon>
        <taxon>Pseudomonadati</taxon>
        <taxon>Pseudomonadota</taxon>
        <taxon>Betaproteobacteria</taxon>
        <taxon>Burkholderiales</taxon>
        <taxon>Comamonadaceae</taxon>
        <taxon>Variovorax</taxon>
    </lineage>
</organism>
<comment type="similarity">
    <text evidence="1">Belongs to the LysR transcriptional regulatory family.</text>
</comment>
<sequence>MQSRQKLLDLQMLQMFVAAAEERSMSAAAARLGTTQSAVSQSIRHLEEYLGVVLFDRKHRPLQLTAAALTLFNRGRVLLAEGAQIRSEVLEASQGIAPEVTIGLVDSFAATCGPPFIKRMLEKTVRLAVRTGLTPYQGERLFARELDIAVTTDPFEGLDGKVDRRIYSEQFIVLTPKGTKTKLYTRDALRVLAASASLIRFNTQSHLGAQVETMLRRIGVRAAPRLEVDTADTLVAMVAAGLGWAITTPSCLAQGMLHISEISVGHLSGINASRAIYLVGRAGEHERLFEASYEAALEAVNLTLIPTLRRVAPGVAGLIEVAGSPA</sequence>
<name>A0A9X1VXV6_9BURK</name>